<dbReference type="PANTHER" id="PTHR28174">
    <property type="entry name" value="54S RIBOSOMAL PROTEIN L36, MITOCHONDRIAL"/>
    <property type="match status" value="1"/>
</dbReference>
<dbReference type="InterPro" id="IPR034600">
    <property type="entry name" value="Ribosomal_bL31m"/>
</dbReference>
<dbReference type="GO" id="GO:0003735">
    <property type="term" value="F:structural constituent of ribosome"/>
    <property type="evidence" value="ECO:0007669"/>
    <property type="project" value="InterPro"/>
</dbReference>
<comment type="caution">
    <text evidence="3">The sequence shown here is derived from an EMBL/GenBank/DDBJ whole genome shotgun (WGS) entry which is preliminary data.</text>
</comment>
<evidence type="ECO:0000256" key="1">
    <source>
        <dbReference type="SAM" id="MobiDB-lite"/>
    </source>
</evidence>
<keyword evidence="4" id="KW-1185">Reference proteome</keyword>
<feature type="compositionally biased region" description="Basic and acidic residues" evidence="1">
    <location>
        <begin position="111"/>
        <end position="129"/>
    </location>
</feature>
<name>A0A4T0FLR5_9BASI</name>
<organism evidence="3 4">
    <name type="scientific">Wallemia hederae</name>
    <dbReference type="NCBI Taxonomy" id="1540922"/>
    <lineage>
        <taxon>Eukaryota</taxon>
        <taxon>Fungi</taxon>
        <taxon>Dikarya</taxon>
        <taxon>Basidiomycota</taxon>
        <taxon>Wallemiomycotina</taxon>
        <taxon>Wallemiomycetes</taxon>
        <taxon>Wallemiales</taxon>
        <taxon>Wallemiaceae</taxon>
        <taxon>Wallemia</taxon>
    </lineage>
</organism>
<evidence type="ECO:0000313" key="4">
    <source>
        <dbReference type="Proteomes" id="UP000310189"/>
    </source>
</evidence>
<dbReference type="GO" id="GO:0005762">
    <property type="term" value="C:mitochondrial large ribosomal subunit"/>
    <property type="evidence" value="ECO:0007669"/>
    <property type="project" value="InterPro"/>
</dbReference>
<dbReference type="AlphaFoldDB" id="A0A4T0FLR5"/>
<reference evidence="3 4" key="1">
    <citation type="submission" date="2019-03" db="EMBL/GenBank/DDBJ databases">
        <title>Sequencing 23 genomes of Wallemia ichthyophaga.</title>
        <authorList>
            <person name="Gostincar C."/>
        </authorList>
    </citation>
    <scope>NUCLEOTIDE SEQUENCE [LARGE SCALE GENOMIC DNA]</scope>
    <source>
        <strain evidence="3 4">EXF-5753</strain>
    </source>
</reference>
<feature type="region of interest" description="Disordered" evidence="1">
    <location>
        <begin position="102"/>
        <end position="138"/>
    </location>
</feature>
<sequence length="138" mass="15446">MQRTVARLASARARVLPPPTLPHFEQKVQLSDGSTITMFTTSPRSVIKSSKDTGNHAVWNPQSVKLTTEDESGRLTRFAKRFGLEADSGPEKGRLERQMAMGGFGDQDLENMNREATDMEKKVQAKPDYKPTPNKKKK</sequence>
<protein>
    <recommendedName>
        <fullName evidence="2">Ribosomal protein bL31m N-terminal domain-containing protein</fullName>
    </recommendedName>
</protein>
<proteinExistence type="predicted"/>
<feature type="domain" description="Ribosomal protein bL31m N-terminal" evidence="2">
    <location>
        <begin position="23"/>
        <end position="61"/>
    </location>
</feature>
<dbReference type="Proteomes" id="UP000310189">
    <property type="component" value="Unassembled WGS sequence"/>
</dbReference>
<evidence type="ECO:0000259" key="2">
    <source>
        <dbReference type="Pfam" id="PF21492"/>
    </source>
</evidence>
<dbReference type="PANTHER" id="PTHR28174:SF1">
    <property type="entry name" value="LARGE RIBOSOMAL SUBUNIT PROTEIN BL31M"/>
    <property type="match status" value="1"/>
</dbReference>
<dbReference type="Pfam" id="PF21492">
    <property type="entry name" value="bL31_N"/>
    <property type="match status" value="1"/>
</dbReference>
<dbReference type="Gene3D" id="6.20.130.10">
    <property type="match status" value="1"/>
</dbReference>
<evidence type="ECO:0000313" key="3">
    <source>
        <dbReference type="EMBL" id="TIA88675.1"/>
    </source>
</evidence>
<dbReference type="EMBL" id="SPNW01000035">
    <property type="protein sequence ID" value="TIA88675.1"/>
    <property type="molecule type" value="Genomic_DNA"/>
</dbReference>
<dbReference type="GO" id="GO:0032543">
    <property type="term" value="P:mitochondrial translation"/>
    <property type="evidence" value="ECO:0007669"/>
    <property type="project" value="InterPro"/>
</dbReference>
<accession>A0A4T0FLR5</accession>
<dbReference type="OrthoDB" id="5587740at2759"/>
<gene>
    <name evidence="3" type="ORF">E3P99_02450</name>
</gene>
<dbReference type="InterPro" id="IPR048874">
    <property type="entry name" value="Ribosomal_bL31m_N"/>
</dbReference>